<dbReference type="CDD" id="cd09272">
    <property type="entry name" value="RNase_HI_RT_Ty1"/>
    <property type="match status" value="1"/>
</dbReference>
<dbReference type="EMBL" id="JARYMX010000007">
    <property type="protein sequence ID" value="KAJ9542986.1"/>
    <property type="molecule type" value="Genomic_DNA"/>
</dbReference>
<comment type="caution">
    <text evidence="1">The sequence shown here is derived from an EMBL/GenBank/DDBJ whole genome shotgun (WGS) entry which is preliminary data.</text>
</comment>
<dbReference type="Proteomes" id="UP001172457">
    <property type="component" value="Chromosome 7"/>
</dbReference>
<accession>A0AA38SW31</accession>
<organism evidence="1 2">
    <name type="scientific">Centaurea solstitialis</name>
    <name type="common">yellow star-thistle</name>
    <dbReference type="NCBI Taxonomy" id="347529"/>
    <lineage>
        <taxon>Eukaryota</taxon>
        <taxon>Viridiplantae</taxon>
        <taxon>Streptophyta</taxon>
        <taxon>Embryophyta</taxon>
        <taxon>Tracheophyta</taxon>
        <taxon>Spermatophyta</taxon>
        <taxon>Magnoliopsida</taxon>
        <taxon>eudicotyledons</taxon>
        <taxon>Gunneridae</taxon>
        <taxon>Pentapetalae</taxon>
        <taxon>asterids</taxon>
        <taxon>campanulids</taxon>
        <taxon>Asterales</taxon>
        <taxon>Asteraceae</taxon>
        <taxon>Carduoideae</taxon>
        <taxon>Cardueae</taxon>
        <taxon>Centaureinae</taxon>
        <taxon>Centaurea</taxon>
    </lineage>
</organism>
<proteinExistence type="predicted"/>
<protein>
    <submittedName>
        <fullName evidence="1">Uncharacterized protein</fullName>
    </submittedName>
</protein>
<evidence type="ECO:0000313" key="2">
    <source>
        <dbReference type="Proteomes" id="UP001172457"/>
    </source>
</evidence>
<reference evidence="1" key="1">
    <citation type="submission" date="2023-03" db="EMBL/GenBank/DDBJ databases">
        <title>Chromosome-scale reference genome and RAD-based genetic map of yellow starthistle (Centaurea solstitialis) reveal putative structural variation and QTLs associated with invader traits.</title>
        <authorList>
            <person name="Reatini B."/>
            <person name="Cang F.A."/>
            <person name="Jiang Q."/>
            <person name="Mckibben M.T.W."/>
            <person name="Barker M.S."/>
            <person name="Rieseberg L.H."/>
            <person name="Dlugosch K.M."/>
        </authorList>
    </citation>
    <scope>NUCLEOTIDE SEQUENCE</scope>
    <source>
        <strain evidence="1">CAN-66</strain>
        <tissue evidence="1">Leaf</tissue>
    </source>
</reference>
<sequence>MLDYGITFLNTPVYIDNNSAISIVNNPVKHSKTKHIEIKYHFIQDSNEKKLIQVLKVHTDYQYADLFTKAFDVGRFKFLITMLIIAKRSLLLLSKDDLRFHEEHNKVGFLTKGKKSEGFNDIVDFLRSSTLAHAILLDPKIYIDHQRDFWRNAHVEMENSMKTIHTTIQNRPLSVTESTIRRKTSGWSEFGSIIASALVSLATSKRFNFSNMIFENLVSNLDPKSTSTAFYMYPRFIQEVINMELTDVPTSSQTYNMNDPSFKM</sequence>
<name>A0AA38SW31_9ASTR</name>
<evidence type="ECO:0000313" key="1">
    <source>
        <dbReference type="EMBL" id="KAJ9542986.1"/>
    </source>
</evidence>
<dbReference type="AlphaFoldDB" id="A0AA38SW31"/>
<keyword evidence="2" id="KW-1185">Reference proteome</keyword>
<gene>
    <name evidence="1" type="ORF">OSB04_029492</name>
</gene>